<dbReference type="AlphaFoldDB" id="A0AAZ3SFR7"/>
<dbReference type="GeneTree" id="ENSGT01060000253319"/>
<reference evidence="1" key="2">
    <citation type="submission" date="2025-08" db="UniProtKB">
        <authorList>
            <consortium name="Ensembl"/>
        </authorList>
    </citation>
    <scope>IDENTIFICATION</scope>
</reference>
<dbReference type="Gene3D" id="1.10.287.700">
    <property type="entry name" value="Helix hairpin bin"/>
    <property type="match status" value="1"/>
</dbReference>
<evidence type="ECO:0000313" key="1">
    <source>
        <dbReference type="Ensembl" id="ENSOTSP00005151851.1"/>
    </source>
</evidence>
<dbReference type="Proteomes" id="UP000694402">
    <property type="component" value="Unassembled WGS sequence"/>
</dbReference>
<dbReference type="Ensembl" id="ENSOTST00005152560.1">
    <property type="protein sequence ID" value="ENSOTSP00005151851.1"/>
    <property type="gene ID" value="ENSOTSG00005049270.1"/>
</dbReference>
<name>A0AAZ3SFR7_ONCTS</name>
<proteinExistence type="predicted"/>
<reference evidence="1" key="3">
    <citation type="submission" date="2025-09" db="UniProtKB">
        <authorList>
            <consortium name="Ensembl"/>
        </authorList>
    </citation>
    <scope>IDENTIFICATION</scope>
</reference>
<organism evidence="1 2">
    <name type="scientific">Oncorhynchus tshawytscha</name>
    <name type="common">Chinook salmon</name>
    <name type="synonym">Salmo tshawytscha</name>
    <dbReference type="NCBI Taxonomy" id="74940"/>
    <lineage>
        <taxon>Eukaryota</taxon>
        <taxon>Metazoa</taxon>
        <taxon>Chordata</taxon>
        <taxon>Craniata</taxon>
        <taxon>Vertebrata</taxon>
        <taxon>Euteleostomi</taxon>
        <taxon>Actinopterygii</taxon>
        <taxon>Neopterygii</taxon>
        <taxon>Teleostei</taxon>
        <taxon>Protacanthopterygii</taxon>
        <taxon>Salmoniformes</taxon>
        <taxon>Salmonidae</taxon>
        <taxon>Salmoninae</taxon>
        <taxon>Oncorhynchus</taxon>
    </lineage>
</organism>
<reference evidence="2" key="1">
    <citation type="journal article" date="2018" name="PLoS ONE">
        <title>Chinook salmon (Oncorhynchus tshawytscha) genome and transcriptome.</title>
        <authorList>
            <person name="Christensen K.A."/>
            <person name="Leong J.S."/>
            <person name="Sakhrani D."/>
            <person name="Biagi C.A."/>
            <person name="Minkley D.R."/>
            <person name="Withler R.E."/>
            <person name="Rondeau E.B."/>
            <person name="Koop B.F."/>
            <person name="Devlin R.H."/>
        </authorList>
    </citation>
    <scope>NUCLEOTIDE SEQUENCE [LARGE SCALE GENOMIC DNA]</scope>
</reference>
<evidence type="ECO:0000313" key="2">
    <source>
        <dbReference type="Proteomes" id="UP000694402"/>
    </source>
</evidence>
<protein>
    <submittedName>
        <fullName evidence="1">Uncharacterized protein</fullName>
    </submittedName>
</protein>
<accession>A0AAZ3SFR7</accession>
<sequence length="153" mass="16077">VAVFCTFSYIAEGVCSVASYVAERVCSVASYVAEGVCSVASYVAEGVCSVASYVTEGVCSVASYVAEGVCSVASYVAEGVCSVASYVAEGVRDFYLFKIILLYSSVNYCNNVAGQAYALPRCTAEGLMKPGVQQPFIVKLPHASIYKTCDLVL</sequence>
<keyword evidence="2" id="KW-1185">Reference proteome</keyword>